<dbReference type="AlphaFoldDB" id="A0A9N7YAQ3"/>
<comment type="caution">
    <text evidence="1">The sequence shown here is derived from an EMBL/GenBank/DDBJ whole genome shotgun (WGS) entry which is preliminary data.</text>
</comment>
<name>A0A9N7YAQ3_PLEPL</name>
<proteinExistence type="predicted"/>
<keyword evidence="2" id="KW-1185">Reference proteome</keyword>
<evidence type="ECO:0000313" key="2">
    <source>
        <dbReference type="Proteomes" id="UP001153269"/>
    </source>
</evidence>
<dbReference type="EMBL" id="CADEAL010000347">
    <property type="protein sequence ID" value="CAB1418891.1"/>
    <property type="molecule type" value="Genomic_DNA"/>
</dbReference>
<protein>
    <submittedName>
        <fullName evidence="1">Uncharacterized protein</fullName>
    </submittedName>
</protein>
<reference evidence="1" key="1">
    <citation type="submission" date="2020-03" db="EMBL/GenBank/DDBJ databases">
        <authorList>
            <person name="Weist P."/>
        </authorList>
    </citation>
    <scope>NUCLEOTIDE SEQUENCE</scope>
</reference>
<sequence length="108" mass="11654">MQSPVSWSGPQELTLRVVCECSQKMAMVSGYCSAVGVGGLAGQRLGGGPKEQHSDLLIQMRCYFLFPARSVASFARDDRLPSPRLTRLCSALCGCSLYGDGRVHSIRS</sequence>
<gene>
    <name evidence="1" type="ORF">PLEPLA_LOCUS6718</name>
</gene>
<accession>A0A9N7YAQ3</accession>
<dbReference type="Proteomes" id="UP001153269">
    <property type="component" value="Unassembled WGS sequence"/>
</dbReference>
<organism evidence="1 2">
    <name type="scientific">Pleuronectes platessa</name>
    <name type="common">European plaice</name>
    <dbReference type="NCBI Taxonomy" id="8262"/>
    <lineage>
        <taxon>Eukaryota</taxon>
        <taxon>Metazoa</taxon>
        <taxon>Chordata</taxon>
        <taxon>Craniata</taxon>
        <taxon>Vertebrata</taxon>
        <taxon>Euteleostomi</taxon>
        <taxon>Actinopterygii</taxon>
        <taxon>Neopterygii</taxon>
        <taxon>Teleostei</taxon>
        <taxon>Neoteleostei</taxon>
        <taxon>Acanthomorphata</taxon>
        <taxon>Carangaria</taxon>
        <taxon>Pleuronectiformes</taxon>
        <taxon>Pleuronectoidei</taxon>
        <taxon>Pleuronectidae</taxon>
        <taxon>Pleuronectes</taxon>
    </lineage>
</organism>
<evidence type="ECO:0000313" key="1">
    <source>
        <dbReference type="EMBL" id="CAB1418891.1"/>
    </source>
</evidence>